<feature type="region of interest" description="Disordered" evidence="2">
    <location>
        <begin position="99"/>
        <end position="136"/>
    </location>
</feature>
<dbReference type="Gene3D" id="1.10.10.630">
    <property type="entry name" value="DnaD domain-like"/>
    <property type="match status" value="1"/>
</dbReference>
<gene>
    <name evidence="4" type="ordered locus">HBHAL_1679</name>
</gene>
<sequence>MNYLRELNGFFDQIELDGLSASAVGLWYTMMQFANKSGWREEFSVPASALRLKSGLKDTAFKRARKELVEKGYMEHRSIDRNHAPFYKMISRERKEGRVSMSGGATQAVSAEVNQQAKATDQEPAHFGDHPGDQESAPLYKRKEKRENHVLVDDAEPIQFYKENFQNLTPYTIESISNWCAVLSEDLVIESMKMALMQNKIFFKYCEGILRKWERLGVKSVEEVRKHEEEWRLKRKGTRDFEKYGTSFLEEDKKWEDESDFSNSNPTDRLFL</sequence>
<dbReference type="STRING" id="866895.HBHAL_1679"/>
<evidence type="ECO:0000256" key="2">
    <source>
        <dbReference type="SAM" id="MobiDB-lite"/>
    </source>
</evidence>
<feature type="compositionally biased region" description="Basic and acidic residues" evidence="2">
    <location>
        <begin position="120"/>
        <end position="133"/>
    </location>
</feature>
<dbReference type="eggNOG" id="COG3935">
    <property type="taxonomic scope" value="Bacteria"/>
</dbReference>
<evidence type="ECO:0000256" key="1">
    <source>
        <dbReference type="ARBA" id="ARBA00093462"/>
    </source>
</evidence>
<feature type="domain" description="DnaB/C C-terminal" evidence="3">
    <location>
        <begin position="158"/>
        <end position="228"/>
    </location>
</feature>
<evidence type="ECO:0000313" key="4">
    <source>
        <dbReference type="EMBL" id="CCG44046.1"/>
    </source>
</evidence>
<protein>
    <submittedName>
        <fullName evidence="4">Phage replication protein</fullName>
    </submittedName>
</protein>
<name>I0JIS8_HALH3</name>
<dbReference type="Proteomes" id="UP000007397">
    <property type="component" value="Chromosome"/>
</dbReference>
<dbReference type="EMBL" id="HE717023">
    <property type="protein sequence ID" value="CCG44046.1"/>
    <property type="molecule type" value="Genomic_DNA"/>
</dbReference>
<dbReference type="Pfam" id="PF07261">
    <property type="entry name" value="DnaB_2"/>
    <property type="match status" value="1"/>
</dbReference>
<proteinExistence type="inferred from homology"/>
<dbReference type="PANTHER" id="PTHR37293">
    <property type="entry name" value="PHAGE REPLICATION PROTEIN-RELATED"/>
    <property type="match status" value="1"/>
</dbReference>
<dbReference type="SUPFAM" id="SSF158499">
    <property type="entry name" value="DnaD domain-like"/>
    <property type="match status" value="1"/>
</dbReference>
<dbReference type="RefSeq" id="WP_014641951.1">
    <property type="nucleotide sequence ID" value="NC_017668.1"/>
</dbReference>
<evidence type="ECO:0000259" key="3">
    <source>
        <dbReference type="Pfam" id="PF07261"/>
    </source>
</evidence>
<dbReference type="AlphaFoldDB" id="I0JIS8"/>
<dbReference type="InterPro" id="IPR006343">
    <property type="entry name" value="DnaB/C_C"/>
</dbReference>
<dbReference type="InterPro" id="IPR053162">
    <property type="entry name" value="DnaD"/>
</dbReference>
<organism evidence="4 5">
    <name type="scientific">Halobacillus halophilus (strain ATCC 35676 / DSM 2266 / JCM 20832 / KCTC 3685 / LMG 17431 / NBRC 102448 / NCIMB 2269)</name>
    <name type="common">Sporosarcina halophila</name>
    <dbReference type="NCBI Taxonomy" id="866895"/>
    <lineage>
        <taxon>Bacteria</taxon>
        <taxon>Bacillati</taxon>
        <taxon>Bacillota</taxon>
        <taxon>Bacilli</taxon>
        <taxon>Bacillales</taxon>
        <taxon>Bacillaceae</taxon>
        <taxon>Halobacillus</taxon>
    </lineage>
</organism>
<dbReference type="NCBIfam" id="TIGR01446">
    <property type="entry name" value="DnaD_dom"/>
    <property type="match status" value="1"/>
</dbReference>
<dbReference type="PATRIC" id="fig|866895.3.peg.673"/>
<dbReference type="PANTHER" id="PTHR37293:SF5">
    <property type="entry name" value="DNA REPLICATION PROTEIN"/>
    <property type="match status" value="1"/>
</dbReference>
<evidence type="ECO:0000313" key="5">
    <source>
        <dbReference type="Proteomes" id="UP000007397"/>
    </source>
</evidence>
<feature type="compositionally biased region" description="Polar residues" evidence="2">
    <location>
        <begin position="103"/>
        <end position="119"/>
    </location>
</feature>
<keyword evidence="5" id="KW-1185">Reference proteome</keyword>
<accession>I0JIS8</accession>
<dbReference type="KEGG" id="hhd:HBHAL_1679"/>
<comment type="similarity">
    <text evidence="1">Belongs to the DnaB/DnaD family.</text>
</comment>
<dbReference type="InterPro" id="IPR034829">
    <property type="entry name" value="DnaD-like_sf"/>
</dbReference>
<reference evidence="4 5" key="1">
    <citation type="journal article" date="2013" name="Environ. Microbiol.">
        <title>Chloride and organic osmolytes: a hybrid strategy to cope with elevated salinities by the moderately halophilic, chloride-dependent bacterium Halobacillus halophilus.</title>
        <authorList>
            <person name="Saum S.H."/>
            <person name="Pfeiffer F."/>
            <person name="Palm P."/>
            <person name="Rampp M."/>
            <person name="Schuster S.C."/>
            <person name="Muller V."/>
            <person name="Oesterhelt D."/>
        </authorList>
    </citation>
    <scope>NUCLEOTIDE SEQUENCE [LARGE SCALE GENOMIC DNA]</scope>
    <source>
        <strain evidence="5">ATCC 35676 / DSM 2266 / JCM 20832 / KCTC 3685 / LMG 17431 / NBRC 102448 / NCIMB 2269</strain>
    </source>
</reference>
<dbReference type="HOGENOM" id="CLU_074315_2_0_9"/>